<dbReference type="AlphaFoldDB" id="A0A550JBI2"/>
<dbReference type="OrthoDB" id="10017460at2"/>
<gene>
    <name evidence="1" type="ORF">FL622_10865</name>
</gene>
<proteinExistence type="predicted"/>
<keyword evidence="2" id="KW-1185">Reference proteome</keyword>
<name>A0A550JBI2_9BACT</name>
<organism evidence="1 2">
    <name type="scientific">Trichloromonas acetexigens</name>
    <dbReference type="NCBI Taxonomy" id="38815"/>
    <lineage>
        <taxon>Bacteria</taxon>
        <taxon>Pseudomonadati</taxon>
        <taxon>Thermodesulfobacteriota</taxon>
        <taxon>Desulfuromonadia</taxon>
        <taxon>Desulfuromonadales</taxon>
        <taxon>Trichloromonadaceae</taxon>
        <taxon>Trichloromonas</taxon>
    </lineage>
</organism>
<evidence type="ECO:0000313" key="2">
    <source>
        <dbReference type="Proteomes" id="UP000317155"/>
    </source>
</evidence>
<dbReference type="EMBL" id="VJVV01000007">
    <property type="protein sequence ID" value="TRO80584.1"/>
    <property type="molecule type" value="Genomic_DNA"/>
</dbReference>
<dbReference type="RefSeq" id="WP_092058177.1">
    <property type="nucleotide sequence ID" value="NZ_FOJJ01000039.1"/>
</dbReference>
<evidence type="ECO:0000313" key="1">
    <source>
        <dbReference type="EMBL" id="TRO80584.1"/>
    </source>
</evidence>
<comment type="caution">
    <text evidence="1">The sequence shown here is derived from an EMBL/GenBank/DDBJ whole genome shotgun (WGS) entry which is preliminary data.</text>
</comment>
<dbReference type="Proteomes" id="UP000317155">
    <property type="component" value="Unassembled WGS sequence"/>
</dbReference>
<protein>
    <submittedName>
        <fullName evidence="1">Uncharacterized protein</fullName>
    </submittedName>
</protein>
<sequence length="146" mass="15736">MIRIPFHRCLAAIILLGYLLCGNGLARAFVWCVDEAGHSHVEVNPAGNCQVSCDAPEDQPSLPEPGWHAAPLEKDCRDVSLLAGQAKNVRDLKLLPPDCTPLPLVLPPTLRNLAERAPQPLHPPELTQPPPQTTALAALKTVVLLT</sequence>
<reference evidence="1 2" key="1">
    <citation type="submission" date="2019-07" db="EMBL/GenBank/DDBJ databases">
        <title>Insights of Desulfuromonas acetexigens electromicrobiology.</title>
        <authorList>
            <person name="Katuri K."/>
            <person name="Sapireddy V."/>
            <person name="Shaw D.R."/>
            <person name="Saikaly P."/>
        </authorList>
    </citation>
    <scope>NUCLEOTIDE SEQUENCE [LARGE SCALE GENOMIC DNA]</scope>
    <source>
        <strain evidence="1 2">2873</strain>
    </source>
</reference>
<accession>A0A550JBI2</accession>